<evidence type="ECO:0000256" key="2">
    <source>
        <dbReference type="ARBA" id="ARBA00022763"/>
    </source>
</evidence>
<comment type="similarity">
    <text evidence="1 7">Belongs to the peptidase S24 family.</text>
</comment>
<evidence type="ECO:0000256" key="7">
    <source>
        <dbReference type="RuleBase" id="RU003991"/>
    </source>
</evidence>
<dbReference type="Gene3D" id="2.10.109.10">
    <property type="entry name" value="Umud Fragment, subunit A"/>
    <property type="match status" value="1"/>
</dbReference>
<evidence type="ECO:0000259" key="9">
    <source>
        <dbReference type="Pfam" id="PF00717"/>
    </source>
</evidence>
<dbReference type="GO" id="GO:0009432">
    <property type="term" value="P:SOS response"/>
    <property type="evidence" value="ECO:0007669"/>
    <property type="project" value="UniProtKB-KW"/>
</dbReference>
<dbReference type="GO" id="GO:0003677">
    <property type="term" value="F:DNA binding"/>
    <property type="evidence" value="ECO:0007669"/>
    <property type="project" value="InterPro"/>
</dbReference>
<keyword evidence="4 7" id="KW-0068">Autocatalytic cleavage</keyword>
<proteinExistence type="inferred from homology"/>
<dbReference type="InterPro" id="IPR015927">
    <property type="entry name" value="Peptidase_S24_S26A/B/C"/>
</dbReference>
<dbReference type="Pfam" id="PF00717">
    <property type="entry name" value="Peptidase_S24"/>
    <property type="match status" value="1"/>
</dbReference>
<dbReference type="InterPro" id="IPR006197">
    <property type="entry name" value="Peptidase_S24_LexA"/>
</dbReference>
<comment type="caution">
    <text evidence="10">The sequence shown here is derived from an EMBL/GenBank/DDBJ whole genome shotgun (WGS) entry which is preliminary data.</text>
</comment>
<protein>
    <submittedName>
        <fullName evidence="10">Translesion error-prone DNA polymerase V autoproteolytic subunit</fullName>
        <ecNumber evidence="10">2.7.7.7</ecNumber>
    </submittedName>
</protein>
<evidence type="ECO:0000256" key="5">
    <source>
        <dbReference type="ARBA" id="ARBA00023204"/>
    </source>
</evidence>
<dbReference type="GO" id="GO:0006355">
    <property type="term" value="P:regulation of DNA-templated transcription"/>
    <property type="evidence" value="ECO:0007669"/>
    <property type="project" value="InterPro"/>
</dbReference>
<feature type="compositionally biased region" description="Polar residues" evidence="8">
    <location>
        <begin position="9"/>
        <end position="26"/>
    </location>
</feature>
<name>A0A955LW43_UNCKA</name>
<feature type="domain" description="Peptidase S24/S26A/S26B/S26C" evidence="9">
    <location>
        <begin position="24"/>
        <end position="141"/>
    </location>
</feature>
<dbReference type="InterPro" id="IPR039418">
    <property type="entry name" value="LexA-like"/>
</dbReference>
<dbReference type="PANTHER" id="PTHR33516">
    <property type="entry name" value="LEXA REPRESSOR"/>
    <property type="match status" value="1"/>
</dbReference>
<dbReference type="NCBIfam" id="NF007621">
    <property type="entry name" value="PRK10276.1"/>
    <property type="match status" value="1"/>
</dbReference>
<dbReference type="GO" id="GO:0016787">
    <property type="term" value="F:hydrolase activity"/>
    <property type="evidence" value="ECO:0007669"/>
    <property type="project" value="UniProtKB-KW"/>
</dbReference>
<dbReference type="GO" id="GO:0006281">
    <property type="term" value="P:DNA repair"/>
    <property type="evidence" value="ECO:0007669"/>
    <property type="project" value="UniProtKB-KW"/>
</dbReference>
<keyword evidence="2" id="KW-0227">DNA damage</keyword>
<dbReference type="PANTHER" id="PTHR33516:SF2">
    <property type="entry name" value="LEXA REPRESSOR-RELATED"/>
    <property type="match status" value="1"/>
</dbReference>
<gene>
    <name evidence="10" type="primary">umuD</name>
    <name evidence="10" type="ORF">KC573_02085</name>
</gene>
<reference evidence="10" key="2">
    <citation type="journal article" date="2021" name="Microbiome">
        <title>Successional dynamics and alternative stable states in a saline activated sludge microbial community over 9 years.</title>
        <authorList>
            <person name="Wang Y."/>
            <person name="Ye J."/>
            <person name="Ju F."/>
            <person name="Liu L."/>
            <person name="Boyd J.A."/>
            <person name="Deng Y."/>
            <person name="Parks D.H."/>
            <person name="Jiang X."/>
            <person name="Yin X."/>
            <person name="Woodcroft B.J."/>
            <person name="Tyson G.W."/>
            <person name="Hugenholtz P."/>
            <person name="Polz M.F."/>
            <person name="Zhang T."/>
        </authorList>
    </citation>
    <scope>NUCLEOTIDE SEQUENCE</scope>
    <source>
        <strain evidence="10">HKST-UBA02</strain>
    </source>
</reference>
<dbReference type="CDD" id="cd06529">
    <property type="entry name" value="S24_LexA-like"/>
    <property type="match status" value="1"/>
</dbReference>
<dbReference type="InterPro" id="IPR036286">
    <property type="entry name" value="LexA/Signal_pep-like_sf"/>
</dbReference>
<keyword evidence="5" id="KW-0234">DNA repair</keyword>
<dbReference type="GO" id="GO:0003887">
    <property type="term" value="F:DNA-directed DNA polymerase activity"/>
    <property type="evidence" value="ECO:0007669"/>
    <property type="project" value="UniProtKB-EC"/>
</dbReference>
<evidence type="ECO:0000256" key="3">
    <source>
        <dbReference type="ARBA" id="ARBA00022801"/>
    </source>
</evidence>
<evidence type="ECO:0000256" key="6">
    <source>
        <dbReference type="ARBA" id="ARBA00023236"/>
    </source>
</evidence>
<evidence type="ECO:0000256" key="4">
    <source>
        <dbReference type="ARBA" id="ARBA00022813"/>
    </source>
</evidence>
<dbReference type="AlphaFoldDB" id="A0A955LW43"/>
<sequence>MKNEILKVSSISPPRQDDNTTQTPLYASQPAAGFPAPGDDLVEQPLNINDLLVKNESSTFFVRVSGDSMEGARIFDGDVLVVDRAVEPKDGLIVVAAIYGELVVKRLKQQADRLLLVSENSKYQPIVVNDVEGCYVWGVVVGSARVFK</sequence>
<dbReference type="Proteomes" id="UP000699691">
    <property type="component" value="Unassembled WGS sequence"/>
</dbReference>
<organism evidence="10 11">
    <name type="scientific">candidate division WWE3 bacterium</name>
    <dbReference type="NCBI Taxonomy" id="2053526"/>
    <lineage>
        <taxon>Bacteria</taxon>
        <taxon>Katanobacteria</taxon>
    </lineage>
</organism>
<evidence type="ECO:0000256" key="8">
    <source>
        <dbReference type="SAM" id="MobiDB-lite"/>
    </source>
</evidence>
<dbReference type="EC" id="2.7.7.7" evidence="10"/>
<accession>A0A955LW43</accession>
<dbReference type="SUPFAM" id="SSF51306">
    <property type="entry name" value="LexA/Signal peptidase"/>
    <property type="match status" value="1"/>
</dbReference>
<dbReference type="PRINTS" id="PR00726">
    <property type="entry name" value="LEXASERPTASE"/>
</dbReference>
<dbReference type="EMBL" id="JAGQKY010000073">
    <property type="protein sequence ID" value="MCA9397593.1"/>
    <property type="molecule type" value="Genomic_DNA"/>
</dbReference>
<keyword evidence="6" id="KW-0742">SOS response</keyword>
<reference evidence="10" key="1">
    <citation type="submission" date="2020-04" db="EMBL/GenBank/DDBJ databases">
        <authorList>
            <person name="Zhang T."/>
        </authorList>
    </citation>
    <scope>NUCLEOTIDE SEQUENCE</scope>
    <source>
        <strain evidence="10">HKST-UBA02</strain>
    </source>
</reference>
<keyword evidence="3 7" id="KW-0378">Hydrolase</keyword>
<evidence type="ECO:0000313" key="10">
    <source>
        <dbReference type="EMBL" id="MCA9397593.1"/>
    </source>
</evidence>
<keyword evidence="10" id="KW-0548">Nucleotidyltransferase</keyword>
<evidence type="ECO:0000256" key="1">
    <source>
        <dbReference type="ARBA" id="ARBA00007484"/>
    </source>
</evidence>
<evidence type="ECO:0000313" key="11">
    <source>
        <dbReference type="Proteomes" id="UP000699691"/>
    </source>
</evidence>
<feature type="region of interest" description="Disordered" evidence="8">
    <location>
        <begin position="1"/>
        <end position="30"/>
    </location>
</feature>
<dbReference type="InterPro" id="IPR050077">
    <property type="entry name" value="LexA_repressor"/>
</dbReference>
<keyword evidence="10" id="KW-0808">Transferase</keyword>